<feature type="transmembrane region" description="Helical" evidence="5">
    <location>
        <begin position="153"/>
        <end position="171"/>
    </location>
</feature>
<comment type="caution">
    <text evidence="7">The sequence shown here is derived from an EMBL/GenBank/DDBJ whole genome shotgun (WGS) entry which is preliminary data.</text>
</comment>
<dbReference type="PANTHER" id="PTHR11827:SF72">
    <property type="entry name" value="GH08340P"/>
    <property type="match status" value="1"/>
</dbReference>
<dbReference type="Pfam" id="PF00324">
    <property type="entry name" value="AA_permease"/>
    <property type="match status" value="1"/>
</dbReference>
<evidence type="ECO:0000256" key="2">
    <source>
        <dbReference type="ARBA" id="ARBA00022692"/>
    </source>
</evidence>
<sequence length="731" mass="80488">MPEKKKFGTFAGVFTPSILTILGVIMYMRLGWVVGNAGLLGTLGIILIAHLIAVSTGLSVSSIATDKKIGAGGIYYVLSRSMGIPIGGSIGIALYVGTAFSIALYLIGFSESFNSYFGFGTTVDDFRITGTIALLALTVLAMISTSLALKAQFFILAAIALSLISIFFGTTELAPHSVAMFSNENSVSLEVVFAVFFPAVTGFTAGIAMSGDLKDPKKSIPIGTLAAIATGLIVYIVLAVFISFTVRPDILRSDYNILMKIALFAPVVVAGIWGATLSSALGGILGGPRILQAMSIDKVTPRIFGKGRGSNNEPINALFLVFVIAEAGILIGELDVIARVVSMFYLTAYGFINISYFLESWANPDFQPSFKIKRWIGLLGFIACFSVMFKLDMTAMIAALVVITVLYYALQRKEVKIQSNDVWGSVWENVVNKGLKKIDAKEYQNTNWNPNIILFSGKSDHQKYLLELGKTVSGRTGIVTNFKLILDTENNIPLRKTEQTIRDENFQELGIFARQIKIDNIYSGITNIASTFGFSGVEPNTIMMGWPKGLENSIEYSKMTETLLHLDYNLLYLDFDRKAKFGNYGSVDFWWRETDSKNAEMMLNIARFIIASPRWDNPDIRVLFVNNNNVAVDLIHDKIAKLVEDLRVKVQIKIINNAVEQKPFYDIIAEESSSTDLTLVGIPDYKIEKQAEFVMRTNHLFQTIGSTLLVKASHNFNELDLDLSQSKATEK</sequence>
<feature type="transmembrane region" description="Helical" evidence="5">
    <location>
        <begin position="40"/>
        <end position="65"/>
    </location>
</feature>
<feature type="transmembrane region" description="Helical" evidence="5">
    <location>
        <begin position="257"/>
        <end position="285"/>
    </location>
</feature>
<evidence type="ECO:0000259" key="6">
    <source>
        <dbReference type="Pfam" id="PF00324"/>
    </source>
</evidence>
<dbReference type="RefSeq" id="WP_188242002.1">
    <property type="nucleotide sequence ID" value="NZ_JABTCF010000001.1"/>
</dbReference>
<dbReference type="Gene3D" id="1.20.1740.10">
    <property type="entry name" value="Amino acid/polyamine transporter I"/>
    <property type="match status" value="1"/>
</dbReference>
<keyword evidence="2 5" id="KW-0812">Transmembrane</keyword>
<name>A0ABR7UWT9_9FLAO</name>
<feature type="transmembrane region" description="Helical" evidence="5">
    <location>
        <begin position="222"/>
        <end position="245"/>
    </location>
</feature>
<organism evidence="7 8">
    <name type="scientific">Maribacter aquimaris</name>
    <dbReference type="NCBI Taxonomy" id="2737171"/>
    <lineage>
        <taxon>Bacteria</taxon>
        <taxon>Pseudomonadati</taxon>
        <taxon>Bacteroidota</taxon>
        <taxon>Flavobacteriia</taxon>
        <taxon>Flavobacteriales</taxon>
        <taxon>Flavobacteriaceae</taxon>
        <taxon>Maribacter</taxon>
    </lineage>
</organism>
<dbReference type="Proteomes" id="UP001166021">
    <property type="component" value="Unassembled WGS sequence"/>
</dbReference>
<comment type="subcellular location">
    <subcellularLocation>
        <location evidence="1">Membrane</location>
        <topology evidence="1">Multi-pass membrane protein</topology>
    </subcellularLocation>
</comment>
<evidence type="ECO:0000256" key="3">
    <source>
        <dbReference type="ARBA" id="ARBA00022989"/>
    </source>
</evidence>
<dbReference type="InterPro" id="IPR004842">
    <property type="entry name" value="SLC12A_fam"/>
</dbReference>
<evidence type="ECO:0000256" key="5">
    <source>
        <dbReference type="SAM" id="Phobius"/>
    </source>
</evidence>
<feature type="transmembrane region" description="Helical" evidence="5">
    <location>
        <begin position="315"/>
        <end position="331"/>
    </location>
</feature>
<feature type="transmembrane region" description="Helical" evidence="5">
    <location>
        <begin position="191"/>
        <end position="210"/>
    </location>
</feature>
<feature type="domain" description="Amino acid permease/ SLC12A" evidence="6">
    <location>
        <begin position="13"/>
        <end position="413"/>
    </location>
</feature>
<feature type="transmembrane region" description="Helical" evidence="5">
    <location>
        <begin position="86"/>
        <end position="108"/>
    </location>
</feature>
<protein>
    <submittedName>
        <fullName evidence="7">Amino acid permease</fullName>
    </submittedName>
</protein>
<keyword evidence="4 5" id="KW-0472">Membrane</keyword>
<evidence type="ECO:0000256" key="1">
    <source>
        <dbReference type="ARBA" id="ARBA00004141"/>
    </source>
</evidence>
<keyword evidence="8" id="KW-1185">Reference proteome</keyword>
<gene>
    <name evidence="7" type="ORF">HPE56_01510</name>
</gene>
<evidence type="ECO:0000313" key="7">
    <source>
        <dbReference type="EMBL" id="MBD0776455.1"/>
    </source>
</evidence>
<dbReference type="PANTHER" id="PTHR11827">
    <property type="entry name" value="SOLUTE CARRIER FAMILY 12, CATION COTRANSPORTERS"/>
    <property type="match status" value="1"/>
</dbReference>
<dbReference type="InterPro" id="IPR004841">
    <property type="entry name" value="AA-permease/SLC12A_dom"/>
</dbReference>
<evidence type="ECO:0000256" key="4">
    <source>
        <dbReference type="ARBA" id="ARBA00023136"/>
    </source>
</evidence>
<accession>A0ABR7UWT9</accession>
<keyword evidence="3 5" id="KW-1133">Transmembrane helix</keyword>
<feature type="transmembrane region" description="Helical" evidence="5">
    <location>
        <begin position="337"/>
        <end position="358"/>
    </location>
</feature>
<reference evidence="7" key="1">
    <citation type="submission" date="2020-05" db="EMBL/GenBank/DDBJ databases">
        <title>The draft genome sequence of Maribacter sp. ANRC-HE7.</title>
        <authorList>
            <person name="Mu L."/>
        </authorList>
    </citation>
    <scope>NUCLEOTIDE SEQUENCE</scope>
    <source>
        <strain evidence="7">ANRC-HE7</strain>
    </source>
</reference>
<feature type="transmembrane region" description="Helical" evidence="5">
    <location>
        <begin position="128"/>
        <end position="148"/>
    </location>
</feature>
<feature type="transmembrane region" description="Helical" evidence="5">
    <location>
        <begin position="378"/>
        <end position="410"/>
    </location>
</feature>
<proteinExistence type="predicted"/>
<evidence type="ECO:0000313" key="8">
    <source>
        <dbReference type="Proteomes" id="UP001166021"/>
    </source>
</evidence>
<feature type="transmembrane region" description="Helical" evidence="5">
    <location>
        <begin position="7"/>
        <end position="28"/>
    </location>
</feature>
<dbReference type="EMBL" id="JABTCF010000001">
    <property type="protein sequence ID" value="MBD0776455.1"/>
    <property type="molecule type" value="Genomic_DNA"/>
</dbReference>